<organism evidence="5 6">
    <name type="scientific">Merluccius polli</name>
    <name type="common">Benguela hake</name>
    <name type="synonym">Merluccius cadenati</name>
    <dbReference type="NCBI Taxonomy" id="89951"/>
    <lineage>
        <taxon>Eukaryota</taxon>
        <taxon>Metazoa</taxon>
        <taxon>Chordata</taxon>
        <taxon>Craniata</taxon>
        <taxon>Vertebrata</taxon>
        <taxon>Euteleostomi</taxon>
        <taxon>Actinopterygii</taxon>
        <taxon>Neopterygii</taxon>
        <taxon>Teleostei</taxon>
        <taxon>Neoteleostei</taxon>
        <taxon>Acanthomorphata</taxon>
        <taxon>Zeiogadaria</taxon>
        <taxon>Gadariae</taxon>
        <taxon>Gadiformes</taxon>
        <taxon>Gadoidei</taxon>
        <taxon>Merlucciidae</taxon>
        <taxon>Merluccius</taxon>
    </lineage>
</organism>
<dbReference type="GO" id="GO:0031012">
    <property type="term" value="C:extracellular matrix"/>
    <property type="evidence" value="ECO:0007669"/>
    <property type="project" value="TreeGrafter"/>
</dbReference>
<dbReference type="GO" id="GO:2000344">
    <property type="term" value="P:positive regulation of acrosome reaction"/>
    <property type="evidence" value="ECO:0007669"/>
    <property type="project" value="TreeGrafter"/>
</dbReference>
<keyword evidence="6" id="KW-1185">Reference proteome</keyword>
<sequence>MAVNGVLFLLCYLASFFPLRGHGHGPFVDPELEWRSLESTVRKQRAPVVRPGAGLGPTTQPSVQTTSRPRSDFLRVPASADNKAAFSPEKGARAVPGTVKEILLATPSPAAPTAAGSPLIEALCHLDRIYVRVRRDHFNTKTAYKYLKLGSCVVNGATEAHYYFLYLRKSPCGFSQQSSPDYVAVSVAVQFSPDSPVVWEVPFDVPLQCRYHRIHHVYLSGIHPKLKGGTVFKKLTAKAIATIIPQDAAGNVLTSNKTYAMGEPMYFEAKLTDTQSAGQRLYVNKCYMTPSQDPSSTPKYIVIDNQGCMIDGIITEQAKFLKDASKMSLKFSLGAFVFKDMTATPGTPKKIYMHCEISAGPLTATASAKSCNYQTGTKK</sequence>
<accession>A0AA47NBB0</accession>
<dbReference type="PANTHER" id="PTHR11576:SF26">
    <property type="entry name" value="ZONA PELLUCIDA GLYCOPROTEIN 3D TANDEM DUPLICATE 2"/>
    <property type="match status" value="1"/>
</dbReference>
<feature type="region of interest" description="Disordered" evidence="2">
    <location>
        <begin position="48"/>
        <end position="70"/>
    </location>
</feature>
<evidence type="ECO:0000313" key="6">
    <source>
        <dbReference type="Proteomes" id="UP001174136"/>
    </source>
</evidence>
<keyword evidence="3" id="KW-0732">Signal</keyword>
<dbReference type="InterPro" id="IPR055355">
    <property type="entry name" value="ZP-C"/>
</dbReference>
<keyword evidence="1" id="KW-1015">Disulfide bond</keyword>
<name>A0AA47NBB0_MERPO</name>
<evidence type="ECO:0000256" key="2">
    <source>
        <dbReference type="SAM" id="MobiDB-lite"/>
    </source>
</evidence>
<dbReference type="SMART" id="SM00241">
    <property type="entry name" value="ZP"/>
    <property type="match status" value="1"/>
</dbReference>
<feature type="signal peptide" evidence="3">
    <location>
        <begin position="1"/>
        <end position="23"/>
    </location>
</feature>
<feature type="chain" id="PRO_5041257381" evidence="3">
    <location>
        <begin position="24"/>
        <end position="379"/>
    </location>
</feature>
<reference evidence="5" key="1">
    <citation type="journal article" date="2023" name="Front. Mar. Sci.">
        <title>A new Merluccius polli reference genome to investigate the effects of global change in West African waters.</title>
        <authorList>
            <person name="Mateo J.L."/>
            <person name="Blanco-Fernandez C."/>
            <person name="Garcia-Vazquez E."/>
            <person name="Machado-Schiaffino G."/>
        </authorList>
    </citation>
    <scope>NUCLEOTIDE SEQUENCE</scope>
    <source>
        <strain evidence="5">C29</strain>
        <tissue evidence="5">Fin</tissue>
    </source>
</reference>
<evidence type="ECO:0000256" key="1">
    <source>
        <dbReference type="ARBA" id="ARBA00023157"/>
    </source>
</evidence>
<dbReference type="GO" id="GO:0035803">
    <property type="term" value="P:egg coat formation"/>
    <property type="evidence" value="ECO:0007669"/>
    <property type="project" value="TreeGrafter"/>
</dbReference>
<dbReference type="Gene3D" id="2.60.40.3210">
    <property type="entry name" value="Zona pellucida, ZP-N domain"/>
    <property type="match status" value="1"/>
</dbReference>
<dbReference type="Pfam" id="PF00100">
    <property type="entry name" value="Zona_pellucida"/>
    <property type="match status" value="1"/>
</dbReference>
<dbReference type="GO" id="GO:0032190">
    <property type="term" value="F:acrosin binding"/>
    <property type="evidence" value="ECO:0007669"/>
    <property type="project" value="TreeGrafter"/>
</dbReference>
<dbReference type="InterPro" id="IPR001507">
    <property type="entry name" value="ZP_dom"/>
</dbReference>
<protein>
    <submittedName>
        <fullName evidence="5">Zona pellucida sperm-binding protein 3</fullName>
    </submittedName>
</protein>
<dbReference type="PROSITE" id="PS51034">
    <property type="entry name" value="ZP_2"/>
    <property type="match status" value="1"/>
</dbReference>
<evidence type="ECO:0000259" key="4">
    <source>
        <dbReference type="PROSITE" id="PS51034"/>
    </source>
</evidence>
<dbReference type="Proteomes" id="UP001174136">
    <property type="component" value="Unassembled WGS sequence"/>
</dbReference>
<dbReference type="PANTHER" id="PTHR11576">
    <property type="entry name" value="ZONA PELLUCIDA SPERM-BINDING PROTEIN 3"/>
    <property type="match status" value="1"/>
</dbReference>
<feature type="domain" description="ZP" evidence="4">
    <location>
        <begin position="123"/>
        <end position="378"/>
    </location>
</feature>
<evidence type="ECO:0000313" key="5">
    <source>
        <dbReference type="EMBL" id="KAK0155873.1"/>
    </source>
</evidence>
<proteinExistence type="predicted"/>
<dbReference type="EMBL" id="JAOPHQ010000072">
    <property type="protein sequence ID" value="KAK0155873.1"/>
    <property type="molecule type" value="Genomic_DNA"/>
</dbReference>
<comment type="caution">
    <text evidence="5">The sequence shown here is derived from an EMBL/GenBank/DDBJ whole genome shotgun (WGS) entry which is preliminary data.</text>
</comment>
<feature type="compositionally biased region" description="Polar residues" evidence="2">
    <location>
        <begin position="57"/>
        <end position="68"/>
    </location>
</feature>
<dbReference type="FunFam" id="2.60.40.4100:FF:000002">
    <property type="entry name" value="Zona pellucida sperm-binding protein 3"/>
    <property type="match status" value="1"/>
</dbReference>
<evidence type="ECO:0000256" key="3">
    <source>
        <dbReference type="SAM" id="SignalP"/>
    </source>
</evidence>
<gene>
    <name evidence="5" type="primary">ZP3_1</name>
    <name evidence="5" type="ORF">N1851_001588</name>
</gene>
<dbReference type="InterPro" id="IPR042235">
    <property type="entry name" value="ZP-C_dom"/>
</dbReference>
<dbReference type="GO" id="GO:0007339">
    <property type="term" value="P:binding of sperm to zona pellucida"/>
    <property type="evidence" value="ECO:0007669"/>
    <property type="project" value="TreeGrafter"/>
</dbReference>
<dbReference type="AlphaFoldDB" id="A0AA47NBB0"/>
<dbReference type="Gene3D" id="2.60.40.4100">
    <property type="entry name" value="Zona pellucida, ZP-C domain"/>
    <property type="match status" value="1"/>
</dbReference>